<gene>
    <name evidence="3" type="ORF">FCC1311_060462</name>
</gene>
<feature type="transmembrane region" description="Helical" evidence="2">
    <location>
        <begin position="802"/>
        <end position="825"/>
    </location>
</feature>
<reference evidence="3 4" key="1">
    <citation type="submission" date="2017-12" db="EMBL/GenBank/DDBJ databases">
        <title>Sequencing, de novo assembly and annotation of complete genome of a new Thraustochytrid species, strain FCC1311.</title>
        <authorList>
            <person name="Sedici K."/>
            <person name="Godart F."/>
            <person name="Aiese Cigliano R."/>
            <person name="Sanseverino W."/>
            <person name="Barakat M."/>
            <person name="Ortet P."/>
            <person name="Marechal E."/>
            <person name="Cagnac O."/>
            <person name="Amato A."/>
        </authorList>
    </citation>
    <scope>NUCLEOTIDE SEQUENCE [LARGE SCALE GENOMIC DNA]</scope>
</reference>
<feature type="transmembrane region" description="Helical" evidence="2">
    <location>
        <begin position="770"/>
        <end position="790"/>
    </location>
</feature>
<feature type="transmembrane region" description="Helical" evidence="2">
    <location>
        <begin position="725"/>
        <end position="750"/>
    </location>
</feature>
<feature type="compositionally biased region" description="Basic and acidic residues" evidence="1">
    <location>
        <begin position="452"/>
        <end position="467"/>
    </location>
</feature>
<feature type="compositionally biased region" description="Basic and acidic residues" evidence="1">
    <location>
        <begin position="48"/>
        <end position="66"/>
    </location>
</feature>
<keyword evidence="2" id="KW-0472">Membrane</keyword>
<feature type="region of interest" description="Disordered" evidence="1">
    <location>
        <begin position="1"/>
        <end position="92"/>
    </location>
</feature>
<feature type="transmembrane region" description="Helical" evidence="2">
    <location>
        <begin position="692"/>
        <end position="713"/>
    </location>
</feature>
<accession>A0A2R5GFZ0</accession>
<feature type="transmembrane region" description="Helical" evidence="2">
    <location>
        <begin position="581"/>
        <end position="603"/>
    </location>
</feature>
<keyword evidence="2" id="KW-1133">Transmembrane helix</keyword>
<dbReference type="OrthoDB" id="2603at2759"/>
<keyword evidence="2" id="KW-0812">Transmembrane</keyword>
<evidence type="ECO:0000256" key="1">
    <source>
        <dbReference type="SAM" id="MobiDB-lite"/>
    </source>
</evidence>
<sequence>MSRRVPSRSDSWTLVEVAATQNRGSADQHNSDDSNSYMKKNNNNEEDASTKHDELQGLDVESNRADAKRKKSVWSRDSTRSWHSGAGSRRPLDKVLHEQPHPLRHVHNLHNLRENITSLQRTGDNEIVFYPGEFDGELVWHTRHHRKNRFPMIEAHTDETFIQRTTLNLVNVEIDNVSWWVAHVFTWGSVLWVVNAVYLMWPVENEKENLIITAITAFFGGFVFEFGAYFAVLEAINPRRHLEFGYRVAHIGKSPIHGNSKQMLHLFPHVENERKNWRWFALEFGDTGKCAASVQFVGATFFLVAVTLALPNASASDILIPSTHFVVQDIFVWGFQVLGSLCFLYAGIILMRECQYAWYMPNLGSLGWHANFWNTIGALGFLFCAIFGFLDNVNGRTVCCQFYGTYLSTFWGSIGFLNGSILMVIEVANKHPYPTPSFLRVFTTPTAQAAEKKARREAAKARTEKTGADGALAKDSSSSSSASARRRVPVETAEATAKGEGKDLNCLRHVENLDKLPSKVSHLEQKGDNEVVFYPDDFDGELVYHSRHHRKNRFPMVNSKSSETYVQRHHLQLLSFDPENVSWWVAHTFTWGSVLFVVQGYYLLWPIEDDERSRVLTGVLGFIGGLLFEVGAYAAVLEAINPRPKLEFGYYVSDISYKNYRNVLHLVPHVETRRKNWNWFALKFDDAGQKAASVQFIGATFYLIATIMELPIYNAENTVIPSDRFILIDVFVYGFEVIGSVCFLYSPIVLMLETQYAWYMPNFGSLGWHISFWNMIGGWGFMLCAIFGFLDNVNGRTICCQFYGTDLSTFWGSIAFLLASILLAIEVANKHPLPTPSFLVPFTRPTKDKKTRSNRGAQRQNSLDKYKDTQNTSNPAAHSDGSDSTFAEKIA</sequence>
<feature type="transmembrane region" description="Helical" evidence="2">
    <location>
        <begin position="372"/>
        <end position="390"/>
    </location>
</feature>
<keyword evidence="4" id="KW-1185">Reference proteome</keyword>
<feature type="compositionally biased region" description="Polar residues" evidence="1">
    <location>
        <begin position="19"/>
        <end position="41"/>
    </location>
</feature>
<feature type="transmembrane region" description="Helical" evidence="2">
    <location>
        <begin position="210"/>
        <end position="232"/>
    </location>
</feature>
<evidence type="ECO:0000313" key="4">
    <source>
        <dbReference type="Proteomes" id="UP000241890"/>
    </source>
</evidence>
<proteinExistence type="predicted"/>
<evidence type="ECO:0000313" key="3">
    <source>
        <dbReference type="EMBL" id="GBG29826.1"/>
    </source>
</evidence>
<feature type="region of interest" description="Disordered" evidence="1">
    <location>
        <begin position="844"/>
        <end position="891"/>
    </location>
</feature>
<feature type="transmembrane region" description="Helical" evidence="2">
    <location>
        <begin position="615"/>
        <end position="636"/>
    </location>
</feature>
<feature type="region of interest" description="Disordered" evidence="1">
    <location>
        <begin position="452"/>
        <end position="497"/>
    </location>
</feature>
<protein>
    <submittedName>
        <fullName evidence="3">Uncharacterized protein</fullName>
    </submittedName>
</protein>
<evidence type="ECO:0000256" key="2">
    <source>
        <dbReference type="SAM" id="Phobius"/>
    </source>
</evidence>
<dbReference type="AlphaFoldDB" id="A0A2R5GFZ0"/>
<dbReference type="Proteomes" id="UP000241890">
    <property type="component" value="Unassembled WGS sequence"/>
</dbReference>
<dbReference type="EMBL" id="BEYU01000067">
    <property type="protein sequence ID" value="GBG29826.1"/>
    <property type="molecule type" value="Genomic_DNA"/>
</dbReference>
<dbReference type="InParanoid" id="A0A2R5GFZ0"/>
<feature type="transmembrane region" description="Helical" evidence="2">
    <location>
        <begin position="177"/>
        <end position="198"/>
    </location>
</feature>
<feature type="transmembrane region" description="Helical" evidence="2">
    <location>
        <begin position="330"/>
        <end position="351"/>
    </location>
</feature>
<name>A0A2R5GFZ0_9STRA</name>
<organism evidence="3 4">
    <name type="scientific">Hondaea fermentalgiana</name>
    <dbReference type="NCBI Taxonomy" id="2315210"/>
    <lineage>
        <taxon>Eukaryota</taxon>
        <taxon>Sar</taxon>
        <taxon>Stramenopiles</taxon>
        <taxon>Bigyra</taxon>
        <taxon>Labyrinthulomycetes</taxon>
        <taxon>Thraustochytrida</taxon>
        <taxon>Thraustochytriidae</taxon>
        <taxon>Hondaea</taxon>
    </lineage>
</organism>
<comment type="caution">
    <text evidence="3">The sequence shown here is derived from an EMBL/GenBank/DDBJ whole genome shotgun (WGS) entry which is preliminary data.</text>
</comment>